<keyword evidence="3" id="KW-1185">Reference proteome</keyword>
<dbReference type="InterPro" id="IPR036518">
    <property type="entry name" value="CobE/GbiG_C_sf"/>
</dbReference>
<dbReference type="RefSeq" id="WP_187598130.1">
    <property type="nucleotide sequence ID" value="NZ_CP060714.1"/>
</dbReference>
<dbReference type="EMBL" id="CP060714">
    <property type="protein sequence ID" value="QNN57885.1"/>
    <property type="molecule type" value="Genomic_DNA"/>
</dbReference>
<evidence type="ECO:0000313" key="2">
    <source>
        <dbReference type="EMBL" id="QNN57885.1"/>
    </source>
</evidence>
<evidence type="ECO:0000259" key="1">
    <source>
        <dbReference type="Pfam" id="PF01890"/>
    </source>
</evidence>
<proteinExistence type="predicted"/>
<evidence type="ECO:0000313" key="3">
    <source>
        <dbReference type="Proteomes" id="UP000515811"/>
    </source>
</evidence>
<dbReference type="GO" id="GO:0009236">
    <property type="term" value="P:cobalamin biosynthetic process"/>
    <property type="evidence" value="ECO:0007669"/>
    <property type="project" value="InterPro"/>
</dbReference>
<accession>A0A7G9RQL0</accession>
<dbReference type="AlphaFoldDB" id="A0A7G9RQL0"/>
<feature type="domain" description="CobE/GbiG C-terminal" evidence="1">
    <location>
        <begin position="15"/>
        <end position="136"/>
    </location>
</feature>
<protein>
    <submittedName>
        <fullName evidence="2">Cobalamin biosynthesis protein</fullName>
    </submittedName>
</protein>
<dbReference type="Pfam" id="PF01890">
    <property type="entry name" value="CbiG_C"/>
    <property type="match status" value="1"/>
</dbReference>
<reference evidence="2 3" key="1">
    <citation type="submission" date="2020-08" db="EMBL/GenBank/DDBJ databases">
        <title>Genome sequence of Diaphorobacter ruginosibacter DSM 27467T.</title>
        <authorList>
            <person name="Hyun D.-W."/>
            <person name="Bae J.-W."/>
        </authorList>
    </citation>
    <scope>NUCLEOTIDE SEQUENCE [LARGE SCALE GENOMIC DNA]</scope>
    <source>
        <strain evidence="2 3">DSM 27467</strain>
    </source>
</reference>
<dbReference type="SUPFAM" id="SSF159664">
    <property type="entry name" value="CobE/GbiG C-terminal domain-like"/>
    <property type="match status" value="1"/>
</dbReference>
<name>A0A7G9RQL0_9BURK</name>
<dbReference type="KEGG" id="drg:H9K76_03130"/>
<organism evidence="2 3">
    <name type="scientific">Diaphorobacter ruginosibacter</name>
    <dbReference type="NCBI Taxonomy" id="1715720"/>
    <lineage>
        <taxon>Bacteria</taxon>
        <taxon>Pseudomonadati</taxon>
        <taxon>Pseudomonadota</taxon>
        <taxon>Betaproteobacteria</taxon>
        <taxon>Burkholderiales</taxon>
        <taxon>Comamonadaceae</taxon>
        <taxon>Diaphorobacter</taxon>
    </lineage>
</organism>
<gene>
    <name evidence="2" type="ORF">H9K76_03130</name>
</gene>
<dbReference type="InterPro" id="IPR002750">
    <property type="entry name" value="CobE/GbiG_C"/>
</dbReference>
<sequence length="165" mass="16923">MELAAVNAMADHECVVLGIGMRAQAKAAVLQSLWIQAGLGLPALTRFCAVAVLDGKEGSPALGEWVTQLPFHVAILPVAAHALPGQPVVTRSERLLRRYGTGSVAEAVALSAAAPAPTLLLPRRVADDGSATLAAALRHRQSGQIYRCLAAGCAPAATESQGVTA</sequence>
<dbReference type="Gene3D" id="3.30.420.180">
    <property type="entry name" value="CobE/GbiG C-terminal domain"/>
    <property type="match status" value="1"/>
</dbReference>
<dbReference type="Proteomes" id="UP000515811">
    <property type="component" value="Chromosome"/>
</dbReference>